<dbReference type="KEGG" id="ache:ACHE_10159A"/>
<evidence type="ECO:0000313" key="3">
    <source>
        <dbReference type="EMBL" id="BCR82757.1"/>
    </source>
</evidence>
<accession>A0A7R7ZJ87</accession>
<reference evidence="3" key="1">
    <citation type="submission" date="2021-01" db="EMBL/GenBank/DDBJ databases">
        <authorList>
            <consortium name="Aspergillus chevalieri M1 genome sequencing consortium"/>
            <person name="Kazuki M."/>
            <person name="Futagami T."/>
        </authorList>
    </citation>
    <scope>NUCLEOTIDE SEQUENCE</scope>
    <source>
        <strain evidence="3">M1</strain>
    </source>
</reference>
<evidence type="ECO:0000313" key="4">
    <source>
        <dbReference type="Proteomes" id="UP000637239"/>
    </source>
</evidence>
<proteinExistence type="predicted"/>
<reference evidence="3" key="2">
    <citation type="submission" date="2021-02" db="EMBL/GenBank/DDBJ databases">
        <title>Aspergillus chevalieri M1 genome sequence.</title>
        <authorList>
            <person name="Kadooka C."/>
            <person name="Mori K."/>
            <person name="Futagami T."/>
        </authorList>
    </citation>
    <scope>NUCLEOTIDE SEQUENCE</scope>
    <source>
        <strain evidence="3">M1</strain>
    </source>
</reference>
<feature type="coiled-coil region" evidence="1">
    <location>
        <begin position="58"/>
        <end position="85"/>
    </location>
</feature>
<protein>
    <submittedName>
        <fullName evidence="3">Uncharacterized protein</fullName>
    </submittedName>
</protein>
<dbReference type="Proteomes" id="UP000637239">
    <property type="component" value="Chromosome 1"/>
</dbReference>
<sequence length="165" mass="18474">MSLPIPQQLPTNEADSNAAARNSAVTRSNRVTIAQSHSSTASSPDPGRAPRRKKRPLKAELISRLKRLEDEIKGLKESTEVANRVNWCLCSWNAVRLEENGAGGQRERLIFGGGFSRYVMHDALVNVEDQIQELHDDIEDSPEQLVEGNGEETCSAFIFWIFIQR</sequence>
<organism evidence="3 4">
    <name type="scientific">Aspergillus chevalieri</name>
    <name type="common">Eurotium chevalieri</name>
    <dbReference type="NCBI Taxonomy" id="182096"/>
    <lineage>
        <taxon>Eukaryota</taxon>
        <taxon>Fungi</taxon>
        <taxon>Dikarya</taxon>
        <taxon>Ascomycota</taxon>
        <taxon>Pezizomycotina</taxon>
        <taxon>Eurotiomycetes</taxon>
        <taxon>Eurotiomycetidae</taxon>
        <taxon>Eurotiales</taxon>
        <taxon>Aspergillaceae</taxon>
        <taxon>Aspergillus</taxon>
        <taxon>Aspergillus subgen. Aspergillus</taxon>
    </lineage>
</organism>
<keyword evidence="1" id="KW-0175">Coiled coil</keyword>
<feature type="compositionally biased region" description="Polar residues" evidence="2">
    <location>
        <begin position="8"/>
        <end position="43"/>
    </location>
</feature>
<name>A0A7R7ZJ87_ASPCH</name>
<evidence type="ECO:0000256" key="1">
    <source>
        <dbReference type="SAM" id="Coils"/>
    </source>
</evidence>
<feature type="region of interest" description="Disordered" evidence="2">
    <location>
        <begin position="1"/>
        <end position="56"/>
    </location>
</feature>
<dbReference type="EMBL" id="AP024416">
    <property type="protein sequence ID" value="BCR82757.1"/>
    <property type="molecule type" value="Genomic_DNA"/>
</dbReference>
<evidence type="ECO:0000256" key="2">
    <source>
        <dbReference type="SAM" id="MobiDB-lite"/>
    </source>
</evidence>
<keyword evidence="4" id="KW-1185">Reference proteome</keyword>
<gene>
    <name evidence="3" type="ORF">ACHE_10159A</name>
</gene>
<dbReference type="RefSeq" id="XP_043131279.1">
    <property type="nucleotide sequence ID" value="XM_043276175.1"/>
</dbReference>
<dbReference type="AlphaFoldDB" id="A0A7R7ZJ87"/>
<dbReference type="GeneID" id="66977116"/>